<dbReference type="Pfam" id="PF00149">
    <property type="entry name" value="Metallophos"/>
    <property type="match status" value="1"/>
</dbReference>
<gene>
    <name evidence="3" type="ORF">DL346_04915</name>
</gene>
<name>A0A328U8Z8_9BACL</name>
<organism evidence="3 4">
    <name type="scientific">Paenibacillus montanisoli</name>
    <dbReference type="NCBI Taxonomy" id="2081970"/>
    <lineage>
        <taxon>Bacteria</taxon>
        <taxon>Bacillati</taxon>
        <taxon>Bacillota</taxon>
        <taxon>Bacilli</taxon>
        <taxon>Bacillales</taxon>
        <taxon>Paenibacillaceae</taxon>
        <taxon>Paenibacillus</taxon>
    </lineage>
</organism>
<accession>A0A328U8Z8</accession>
<keyword evidence="1" id="KW-0472">Membrane</keyword>
<protein>
    <submittedName>
        <fullName evidence="3">Metallophosphoesterase</fullName>
    </submittedName>
</protein>
<dbReference type="RefSeq" id="WP_112880924.1">
    <property type="nucleotide sequence ID" value="NZ_QLUW01000001.1"/>
</dbReference>
<dbReference type="AlphaFoldDB" id="A0A328U8Z8"/>
<comment type="caution">
    <text evidence="3">The sequence shown here is derived from an EMBL/GenBank/DDBJ whole genome shotgun (WGS) entry which is preliminary data.</text>
</comment>
<reference evidence="3 4" key="1">
    <citation type="submission" date="2018-06" db="EMBL/GenBank/DDBJ databases">
        <title>Paenibacillus montanisoli sp. nov., isolated from mountain area soil.</title>
        <authorList>
            <person name="Wu M."/>
        </authorList>
    </citation>
    <scope>NUCLEOTIDE SEQUENCE [LARGE SCALE GENOMIC DNA]</scope>
    <source>
        <strain evidence="3 4">RA17</strain>
    </source>
</reference>
<feature type="transmembrane region" description="Helical" evidence="1">
    <location>
        <begin position="74"/>
        <end position="96"/>
    </location>
</feature>
<dbReference type="InterPro" id="IPR029052">
    <property type="entry name" value="Metallo-depent_PP-like"/>
</dbReference>
<evidence type="ECO:0000259" key="2">
    <source>
        <dbReference type="Pfam" id="PF00149"/>
    </source>
</evidence>
<evidence type="ECO:0000313" key="3">
    <source>
        <dbReference type="EMBL" id="RAP77801.1"/>
    </source>
</evidence>
<dbReference type="CDD" id="cd07385">
    <property type="entry name" value="MPP_YkuE_C"/>
    <property type="match status" value="1"/>
</dbReference>
<feature type="transmembrane region" description="Helical" evidence="1">
    <location>
        <begin position="29"/>
        <end position="53"/>
    </location>
</feature>
<feature type="domain" description="Calcineurin-like phosphoesterase" evidence="2">
    <location>
        <begin position="153"/>
        <end position="315"/>
    </location>
</feature>
<dbReference type="InterPro" id="IPR004843">
    <property type="entry name" value="Calcineurin-like_PHP"/>
</dbReference>
<dbReference type="PANTHER" id="PTHR31302:SF0">
    <property type="entry name" value="TRANSMEMBRANE PROTEIN WITH METALLOPHOSPHOESTERASE DOMAIN"/>
    <property type="match status" value="1"/>
</dbReference>
<dbReference type="EMBL" id="QLUW01000001">
    <property type="protein sequence ID" value="RAP77801.1"/>
    <property type="molecule type" value="Genomic_DNA"/>
</dbReference>
<keyword evidence="1" id="KW-0812">Transmembrane</keyword>
<keyword evidence="4" id="KW-1185">Reference proteome</keyword>
<dbReference type="OrthoDB" id="9780884at2"/>
<proteinExistence type="predicted"/>
<dbReference type="Proteomes" id="UP000249260">
    <property type="component" value="Unassembled WGS sequence"/>
</dbReference>
<keyword evidence="1" id="KW-1133">Transmembrane helix</keyword>
<dbReference type="Gene3D" id="3.60.21.10">
    <property type="match status" value="1"/>
</dbReference>
<dbReference type="InterPro" id="IPR051158">
    <property type="entry name" value="Metallophosphoesterase_sf"/>
</dbReference>
<dbReference type="GO" id="GO:0016787">
    <property type="term" value="F:hydrolase activity"/>
    <property type="evidence" value="ECO:0007669"/>
    <property type="project" value="InterPro"/>
</dbReference>
<dbReference type="PANTHER" id="PTHR31302">
    <property type="entry name" value="TRANSMEMBRANE PROTEIN WITH METALLOPHOSPHOESTERASE DOMAIN-RELATED"/>
    <property type="match status" value="1"/>
</dbReference>
<evidence type="ECO:0000256" key="1">
    <source>
        <dbReference type="SAM" id="Phobius"/>
    </source>
</evidence>
<evidence type="ECO:0000313" key="4">
    <source>
        <dbReference type="Proteomes" id="UP000249260"/>
    </source>
</evidence>
<dbReference type="SUPFAM" id="SSF56300">
    <property type="entry name" value="Metallo-dependent phosphatases"/>
    <property type="match status" value="1"/>
</dbReference>
<sequence>MALRFFIILAVFLLLQVYIGWHVDLFIAAAGWHVPGGLFWPVFSVVSLGYLLARMLRRVLPRAAADGLKWIGSYWIAIIQYSVLLLPFADLAAWVLREAALLSHRESILWTGVAVIAAFSVLLVKGSHNAWSPVVRSYEVNIPKSAVGIRQLSIAAASDLHLGTTVGRRHLQRLVDRVNELQPDLMLLPGDVLDDDVTPFIKHGYARKLAEIKATYGTYAILGNHEYYGGGITEFVRAMKEVGIPVLLDETVTIADQVYLIGRKDKTDRGRKKAAELVAGLNGELPIILMDHQPAAIAEIADAGVDLSVHGHTHRGQMAPNHLVTKRIFELDYGYLLKGRLHAFVSSGFGTWGPPIRIGSRSEILSIIVRFESESDNK</sequence>